<evidence type="ECO:0000313" key="2">
    <source>
        <dbReference type="Proteomes" id="UP000266841"/>
    </source>
</evidence>
<dbReference type="EMBL" id="AGNL01007512">
    <property type="protein sequence ID" value="EJK71199.1"/>
    <property type="molecule type" value="Genomic_DNA"/>
</dbReference>
<accession>K0T250</accession>
<keyword evidence="2" id="KW-1185">Reference proteome</keyword>
<name>K0T250_THAOC</name>
<gene>
    <name evidence="1" type="ORF">THAOC_07384</name>
</gene>
<dbReference type="AlphaFoldDB" id="K0T250"/>
<evidence type="ECO:0000313" key="1">
    <source>
        <dbReference type="EMBL" id="EJK71199.1"/>
    </source>
</evidence>
<dbReference type="Proteomes" id="UP000266841">
    <property type="component" value="Unassembled WGS sequence"/>
</dbReference>
<sequence>MPAPSSASKKIVVGRRNGNPACECNQNEYQDNKTDYDTVGGNGQVKLTTKTKTLVTTQLASVKSDHYTTYLGPSWRRLAEGRKSTEEESVQPDFFIACVDEACNQLEDEGYCHKLD</sequence>
<protein>
    <submittedName>
        <fullName evidence="1">Uncharacterized protein</fullName>
    </submittedName>
</protein>
<organism evidence="1 2">
    <name type="scientific">Thalassiosira oceanica</name>
    <name type="common">Marine diatom</name>
    <dbReference type="NCBI Taxonomy" id="159749"/>
    <lineage>
        <taxon>Eukaryota</taxon>
        <taxon>Sar</taxon>
        <taxon>Stramenopiles</taxon>
        <taxon>Ochrophyta</taxon>
        <taxon>Bacillariophyta</taxon>
        <taxon>Coscinodiscophyceae</taxon>
        <taxon>Thalassiosirophycidae</taxon>
        <taxon>Thalassiosirales</taxon>
        <taxon>Thalassiosiraceae</taxon>
        <taxon>Thalassiosira</taxon>
    </lineage>
</organism>
<reference evidence="1 2" key="1">
    <citation type="journal article" date="2012" name="Genome Biol.">
        <title>Genome and low-iron response of an oceanic diatom adapted to chronic iron limitation.</title>
        <authorList>
            <person name="Lommer M."/>
            <person name="Specht M."/>
            <person name="Roy A.S."/>
            <person name="Kraemer L."/>
            <person name="Andreson R."/>
            <person name="Gutowska M.A."/>
            <person name="Wolf J."/>
            <person name="Bergner S.V."/>
            <person name="Schilhabel M.B."/>
            <person name="Klostermeier U.C."/>
            <person name="Beiko R.G."/>
            <person name="Rosenstiel P."/>
            <person name="Hippler M."/>
            <person name="Laroche J."/>
        </authorList>
    </citation>
    <scope>NUCLEOTIDE SEQUENCE [LARGE SCALE GENOMIC DNA]</scope>
    <source>
        <strain evidence="1 2">CCMP1005</strain>
    </source>
</reference>
<proteinExistence type="predicted"/>
<feature type="non-terminal residue" evidence="1">
    <location>
        <position position="116"/>
    </location>
</feature>
<comment type="caution">
    <text evidence="1">The sequence shown here is derived from an EMBL/GenBank/DDBJ whole genome shotgun (WGS) entry which is preliminary data.</text>
</comment>